<dbReference type="Proteomes" id="UP001284601">
    <property type="component" value="Unassembled WGS sequence"/>
</dbReference>
<evidence type="ECO:0000256" key="2">
    <source>
        <dbReference type="ARBA" id="ARBA00022723"/>
    </source>
</evidence>
<keyword evidence="7" id="KW-1185">Reference proteome</keyword>
<keyword evidence="2" id="KW-0479">Metal-binding</keyword>
<organism evidence="6 7">
    <name type="scientific">Conexibacter stalactiti</name>
    <dbReference type="NCBI Taxonomy" id="1940611"/>
    <lineage>
        <taxon>Bacteria</taxon>
        <taxon>Bacillati</taxon>
        <taxon>Actinomycetota</taxon>
        <taxon>Thermoleophilia</taxon>
        <taxon>Solirubrobacterales</taxon>
        <taxon>Conexibacteraceae</taxon>
        <taxon>Conexibacter</taxon>
    </lineage>
</organism>
<sequence length="261" mass="25559">ADGGNLARAFGASAQPGAARARDGAPDGGGAAPTAAIAAAIERELIDGADLVIDLHSAGRAGAMPLFCGFLAGGDPAVAAGAEAAARAFAAPLTWAHDEIGPGRTLSAARDRGIPAIYVEAGGGGEVRGAELDALVGGVLAVLADLGLTLPAPDMTAGLGPQEGPDPALLPASRRIVRGGDGDLDRSPAAPAAGTLVTRTRAGAAVRAGDPLAELFGDDDHDAPPTAIAAPCDGIVMYVRRDARVAAGDAIALIAPEPVAW</sequence>
<feature type="domain" description="Succinylglutamate desuccinylase/Aspartoacylase catalytic" evidence="5">
    <location>
        <begin position="6"/>
        <end position="144"/>
    </location>
</feature>
<dbReference type="RefSeq" id="WP_318601224.1">
    <property type="nucleotide sequence ID" value="NZ_JAWSTH010000164.1"/>
</dbReference>
<dbReference type="PANTHER" id="PTHR37326:SF1">
    <property type="entry name" value="BLL3975 PROTEIN"/>
    <property type="match status" value="1"/>
</dbReference>
<dbReference type="SUPFAM" id="SSF53187">
    <property type="entry name" value="Zn-dependent exopeptidases"/>
    <property type="match status" value="1"/>
</dbReference>
<gene>
    <name evidence="6" type="ORF">R7226_30205</name>
</gene>
<dbReference type="PANTHER" id="PTHR37326">
    <property type="entry name" value="BLL3975 PROTEIN"/>
    <property type="match status" value="1"/>
</dbReference>
<evidence type="ECO:0000313" key="7">
    <source>
        <dbReference type="Proteomes" id="UP001284601"/>
    </source>
</evidence>
<dbReference type="Pfam" id="PF24827">
    <property type="entry name" value="AstE_AspA_cat"/>
    <property type="match status" value="1"/>
</dbReference>
<feature type="non-terminal residue" evidence="6">
    <location>
        <position position="1"/>
    </location>
</feature>
<keyword evidence="4" id="KW-0862">Zinc</keyword>
<keyword evidence="3" id="KW-0378">Hydrolase</keyword>
<accession>A0ABU4HZF2</accession>
<reference evidence="7" key="1">
    <citation type="submission" date="2023-07" db="EMBL/GenBank/DDBJ databases">
        <title>Conexibacter stalactiti sp. nov., isolated from stalactites in a lava cave and emended description of the genus Conexibacter.</title>
        <authorList>
            <person name="Lee S.D."/>
        </authorList>
    </citation>
    <scope>NUCLEOTIDE SEQUENCE [LARGE SCALE GENOMIC DNA]</scope>
    <source>
        <strain evidence="7">KCTC 39840</strain>
    </source>
</reference>
<protein>
    <submittedName>
        <fullName evidence="6">Succinylglutamate desuccinylase/aspartoacylase family protein</fullName>
    </submittedName>
</protein>
<evidence type="ECO:0000259" key="5">
    <source>
        <dbReference type="Pfam" id="PF24827"/>
    </source>
</evidence>
<dbReference type="InterPro" id="IPR053138">
    <property type="entry name" value="N-alpha-Ac-DABA_deacetylase"/>
</dbReference>
<dbReference type="Gene3D" id="3.40.630.10">
    <property type="entry name" value="Zn peptidases"/>
    <property type="match status" value="1"/>
</dbReference>
<dbReference type="InterPro" id="IPR055438">
    <property type="entry name" value="AstE_AspA_cat"/>
</dbReference>
<evidence type="ECO:0000313" key="6">
    <source>
        <dbReference type="EMBL" id="MDW5598673.1"/>
    </source>
</evidence>
<evidence type="ECO:0000256" key="4">
    <source>
        <dbReference type="ARBA" id="ARBA00022833"/>
    </source>
</evidence>
<proteinExistence type="predicted"/>
<comment type="cofactor">
    <cofactor evidence="1">
        <name>Zn(2+)</name>
        <dbReference type="ChEBI" id="CHEBI:29105"/>
    </cofactor>
</comment>
<evidence type="ECO:0000256" key="1">
    <source>
        <dbReference type="ARBA" id="ARBA00001947"/>
    </source>
</evidence>
<name>A0ABU4HZF2_9ACTN</name>
<dbReference type="EMBL" id="JAWSTH010000164">
    <property type="protein sequence ID" value="MDW5598673.1"/>
    <property type="molecule type" value="Genomic_DNA"/>
</dbReference>
<comment type="caution">
    <text evidence="6">The sequence shown here is derived from an EMBL/GenBank/DDBJ whole genome shotgun (WGS) entry which is preliminary data.</text>
</comment>
<evidence type="ECO:0000256" key="3">
    <source>
        <dbReference type="ARBA" id="ARBA00022801"/>
    </source>
</evidence>